<evidence type="ECO:0000256" key="1">
    <source>
        <dbReference type="SAM" id="SignalP"/>
    </source>
</evidence>
<feature type="chain" id="PRO_5011979451" evidence="1">
    <location>
        <begin position="21"/>
        <end position="114"/>
    </location>
</feature>
<evidence type="ECO:0000313" key="3">
    <source>
        <dbReference type="Proteomes" id="UP000184148"/>
    </source>
</evidence>
<accession>A0A1M4ZHK5</accession>
<dbReference type="RefSeq" id="WP_073239252.1">
    <property type="nucleotide sequence ID" value="NZ_FQUY01000013.1"/>
</dbReference>
<evidence type="ECO:0000313" key="2">
    <source>
        <dbReference type="EMBL" id="SHF17287.1"/>
    </source>
</evidence>
<name>A0A1M4ZHK5_9FIRM</name>
<dbReference type="AlphaFoldDB" id="A0A1M4ZHK5"/>
<proteinExistence type="predicted"/>
<gene>
    <name evidence="2" type="ORF">SAMN02745133_02001</name>
</gene>
<dbReference type="STRING" id="1121429.SAMN02745133_02001"/>
<keyword evidence="3" id="KW-1185">Reference proteome</keyword>
<keyword evidence="1" id="KW-0732">Signal</keyword>
<feature type="signal peptide" evidence="1">
    <location>
        <begin position="1"/>
        <end position="20"/>
    </location>
</feature>
<reference evidence="3" key="1">
    <citation type="submission" date="2016-11" db="EMBL/GenBank/DDBJ databases">
        <authorList>
            <person name="Varghese N."/>
            <person name="Submissions S."/>
        </authorList>
    </citation>
    <scope>NUCLEOTIDE SEQUENCE [LARGE SCALE GENOMIC DNA]</scope>
    <source>
        <strain evidence="3">DSM 12395</strain>
    </source>
</reference>
<dbReference type="EMBL" id="FQUY01000013">
    <property type="protein sequence ID" value="SHF17287.1"/>
    <property type="molecule type" value="Genomic_DNA"/>
</dbReference>
<organism evidence="2 3">
    <name type="scientific">Desulforamulus putei DSM 12395</name>
    <dbReference type="NCBI Taxonomy" id="1121429"/>
    <lineage>
        <taxon>Bacteria</taxon>
        <taxon>Bacillati</taxon>
        <taxon>Bacillota</taxon>
        <taxon>Clostridia</taxon>
        <taxon>Eubacteriales</taxon>
        <taxon>Peptococcaceae</taxon>
        <taxon>Desulforamulus</taxon>
    </lineage>
</organism>
<dbReference type="Proteomes" id="UP000184148">
    <property type="component" value="Unassembled WGS sequence"/>
</dbReference>
<protein>
    <submittedName>
        <fullName evidence="2">Uncharacterized protein</fullName>
    </submittedName>
</protein>
<sequence length="114" mass="12940">MKKVILFILLALLNAVPAEALTIVDTDNKTGNVIFRKPETVSEVLNALRVEGYPANILGRITIHEIPEEKYYDPEVKEKISGRCIKKDINGIKHYDIYFAAKNEDWIGVLLQKT</sequence>